<name>A0ABY6MCB1_MORBO</name>
<organism evidence="2 3">
    <name type="scientific">Moraxella bovis</name>
    <dbReference type="NCBI Taxonomy" id="476"/>
    <lineage>
        <taxon>Bacteria</taxon>
        <taxon>Pseudomonadati</taxon>
        <taxon>Pseudomonadota</taxon>
        <taxon>Gammaproteobacteria</taxon>
        <taxon>Moraxellales</taxon>
        <taxon>Moraxellaceae</taxon>
        <taxon>Moraxella</taxon>
    </lineage>
</organism>
<proteinExistence type="predicted"/>
<dbReference type="Proteomes" id="UP001163632">
    <property type="component" value="Plasmid unnamed1"/>
</dbReference>
<dbReference type="SUPFAM" id="SSF53955">
    <property type="entry name" value="Lysozyme-like"/>
    <property type="match status" value="1"/>
</dbReference>
<sequence length="171" mass="19617">MNTAIKLTIIGLLSLYSLPSFANQEHLNPAIYPYGKPTLQCVHQAANHYNITLPVMLAVQSIERGKTNQLVQNQNGSYDIGAFQINSIHLERIKQLGGSQNDLANRGCYNAVIAALFLFEAINHPKKQHLDFYSRAAGYHSWTPKFNQIYRAKLIDYTKQWERWLAQNYRH</sequence>
<keyword evidence="1" id="KW-0732">Signal</keyword>
<feature type="chain" id="PRO_5046800992" description="Transglycosylase SLT domain-containing protein" evidence="1">
    <location>
        <begin position="23"/>
        <end position="171"/>
    </location>
</feature>
<reference evidence="2" key="1">
    <citation type="journal article" date="2022" name="BMC Microbiol.">
        <title>Whole genome sequencing of Moraxella bovis strains from North America reveals two genotypes with different genetic determinants.</title>
        <authorList>
            <person name="Wynn E.L."/>
            <person name="Hille M.M."/>
            <person name="Loy J.D."/>
            <person name="Schuller G."/>
            <person name="Kuhn K.L."/>
            <person name="Dickey A.M."/>
            <person name="Bono J.L."/>
            <person name="Clawson M.L."/>
        </authorList>
    </citation>
    <scope>NUCLEOTIDE SEQUENCE</scope>
    <source>
        <strain evidence="2">SAM102599</strain>
    </source>
</reference>
<dbReference type="CDD" id="cd13400">
    <property type="entry name" value="LT_IagB-like"/>
    <property type="match status" value="1"/>
</dbReference>
<keyword evidence="2" id="KW-0614">Plasmid</keyword>
<evidence type="ECO:0000313" key="2">
    <source>
        <dbReference type="EMBL" id="UZA04758.1"/>
    </source>
</evidence>
<keyword evidence="3" id="KW-1185">Reference proteome</keyword>
<feature type="signal peptide" evidence="1">
    <location>
        <begin position="1"/>
        <end position="22"/>
    </location>
</feature>
<geneLocation type="plasmid" evidence="2 3">
    <name>unnamed1</name>
</geneLocation>
<dbReference type="EMBL" id="CP087831">
    <property type="protein sequence ID" value="UZA04758.1"/>
    <property type="molecule type" value="Genomic_DNA"/>
</dbReference>
<evidence type="ECO:0000313" key="3">
    <source>
        <dbReference type="Proteomes" id="UP001163632"/>
    </source>
</evidence>
<gene>
    <name evidence="2" type="ORF">LP092_15435</name>
</gene>
<evidence type="ECO:0000256" key="1">
    <source>
        <dbReference type="SAM" id="SignalP"/>
    </source>
</evidence>
<protein>
    <recommendedName>
        <fullName evidence="4">Transglycosylase SLT domain-containing protein</fullName>
    </recommendedName>
</protein>
<dbReference type="InterPro" id="IPR023346">
    <property type="entry name" value="Lysozyme-like_dom_sf"/>
</dbReference>
<evidence type="ECO:0008006" key="4">
    <source>
        <dbReference type="Google" id="ProtNLM"/>
    </source>
</evidence>
<dbReference type="RefSeq" id="WP_264697325.1">
    <property type="nucleotide sequence ID" value="NZ_CP087831.1"/>
</dbReference>
<accession>A0ABY6MCB1</accession>